<evidence type="ECO:0000256" key="1">
    <source>
        <dbReference type="ARBA" id="ARBA00022597"/>
    </source>
</evidence>
<dbReference type="PANTHER" id="PTHR11328">
    <property type="entry name" value="MAJOR FACILITATOR SUPERFAMILY DOMAIN-CONTAINING PROTEIN"/>
    <property type="match status" value="1"/>
</dbReference>
<evidence type="ECO:0000313" key="4">
    <source>
        <dbReference type="Proteomes" id="UP001215461"/>
    </source>
</evidence>
<feature type="transmembrane region" description="Helical" evidence="2">
    <location>
        <begin position="63"/>
        <end position="80"/>
    </location>
</feature>
<keyword evidence="2" id="KW-1133">Transmembrane helix</keyword>
<feature type="transmembrane region" description="Helical" evidence="2">
    <location>
        <begin position="156"/>
        <end position="175"/>
    </location>
</feature>
<dbReference type="Pfam" id="PF13347">
    <property type="entry name" value="MFS_2"/>
    <property type="match status" value="1"/>
</dbReference>
<dbReference type="EMBL" id="JAANXN010000006">
    <property type="protein sequence ID" value="MDF8371045.1"/>
    <property type="molecule type" value="Genomic_DNA"/>
</dbReference>
<proteinExistence type="predicted"/>
<feature type="transmembrane region" description="Helical" evidence="2">
    <location>
        <begin position="92"/>
        <end position="119"/>
    </location>
</feature>
<feature type="transmembrane region" description="Helical" evidence="2">
    <location>
        <begin position="240"/>
        <end position="260"/>
    </location>
</feature>
<gene>
    <name evidence="3" type="ORF">G9403_05140</name>
</gene>
<dbReference type="Proteomes" id="UP001215461">
    <property type="component" value="Unassembled WGS sequence"/>
</dbReference>
<feature type="transmembrane region" description="Helical" evidence="2">
    <location>
        <begin position="195"/>
        <end position="220"/>
    </location>
</feature>
<feature type="transmembrane region" description="Helical" evidence="2">
    <location>
        <begin position="131"/>
        <end position="150"/>
    </location>
</feature>
<dbReference type="AlphaFoldDB" id="A0ABD4XJ85"/>
<keyword evidence="1" id="KW-0813">Transport</keyword>
<dbReference type="InterPro" id="IPR036259">
    <property type="entry name" value="MFS_trans_sf"/>
</dbReference>
<evidence type="ECO:0000313" key="3">
    <source>
        <dbReference type="EMBL" id="MDF8371045.1"/>
    </source>
</evidence>
<evidence type="ECO:0008006" key="5">
    <source>
        <dbReference type="Google" id="ProtNLM"/>
    </source>
</evidence>
<dbReference type="InterPro" id="IPR039672">
    <property type="entry name" value="MFS_2"/>
</dbReference>
<keyword evidence="2" id="KW-0812">Transmembrane</keyword>
<keyword evidence="2" id="KW-0472">Membrane</keyword>
<evidence type="ECO:0000256" key="2">
    <source>
        <dbReference type="SAM" id="Phobius"/>
    </source>
</evidence>
<reference evidence="3 4" key="1">
    <citation type="submission" date="2020-03" db="EMBL/GenBank/DDBJ databases">
        <title>Comparative genomics of Weissella paramesenteroides.</title>
        <authorList>
            <person name="Kant R."/>
            <person name="Takala T."/>
            <person name="Saris P."/>
        </authorList>
    </citation>
    <scope>NUCLEOTIDE SEQUENCE [LARGE SCALE GENOMIC DNA]</scope>
    <source>
        <strain evidence="3 4">SJ27-4</strain>
    </source>
</reference>
<protein>
    <recommendedName>
        <fullName evidence="5">MFS transporter</fullName>
    </recommendedName>
</protein>
<sequence>MSGNLLYCIISSYMLYFFMNVFGLSVGVAGVLLLIGRVFDAIGAPIMGILVDHTHSKYGKSRPWFLWGALPFAIFVWLLFTTPDISNTAKIIYAGVMYILADFSYTAMSTPITSVLPNLTTNTDDRMQANSIRLVFLTIIGQIWMGFAGSNTTSALIGWCVACIGAGSACTMFFAMVDDTVDFGEWKTGIRANGFLTAIGAAFCIQMGSGLGSFIVSMLLNSVGFDASHAVQSASSLTGIHLSFIWVPIIIYIISLILMVTYRKWERHEPVVQKELAEREVEAEEA</sequence>
<dbReference type="PANTHER" id="PTHR11328:SF24">
    <property type="entry name" value="MAJOR FACILITATOR SUPERFAMILY (MFS) PROFILE DOMAIN-CONTAINING PROTEIN"/>
    <property type="match status" value="1"/>
</dbReference>
<comment type="caution">
    <text evidence="3">The sequence shown here is derived from an EMBL/GenBank/DDBJ whole genome shotgun (WGS) entry which is preliminary data.</text>
</comment>
<accession>A0ABD4XJ85</accession>
<keyword evidence="1" id="KW-0762">Sugar transport</keyword>
<dbReference type="SUPFAM" id="SSF103473">
    <property type="entry name" value="MFS general substrate transporter"/>
    <property type="match status" value="2"/>
</dbReference>
<name>A0ABD4XJ85_WEIPA</name>
<organism evidence="3 4">
    <name type="scientific">Weissella paramesenteroides</name>
    <name type="common">Leuconostoc paramesenteroides</name>
    <dbReference type="NCBI Taxonomy" id="1249"/>
    <lineage>
        <taxon>Bacteria</taxon>
        <taxon>Bacillati</taxon>
        <taxon>Bacillota</taxon>
        <taxon>Bacilli</taxon>
        <taxon>Lactobacillales</taxon>
        <taxon>Lactobacillaceae</taxon>
        <taxon>Weissella</taxon>
    </lineage>
</organism>
<dbReference type="Gene3D" id="1.20.1250.20">
    <property type="entry name" value="MFS general substrate transporter like domains"/>
    <property type="match status" value="1"/>
</dbReference>